<evidence type="ECO:0000313" key="2">
    <source>
        <dbReference type="Proteomes" id="UP001293593"/>
    </source>
</evidence>
<comment type="caution">
    <text evidence="1">The sequence shown here is derived from an EMBL/GenBank/DDBJ whole genome shotgun (WGS) entry which is preliminary data.</text>
</comment>
<proteinExistence type="predicted"/>
<organism evidence="1 2">
    <name type="scientific">Acacia crassicarpa</name>
    <name type="common">northern wattle</name>
    <dbReference type="NCBI Taxonomy" id="499986"/>
    <lineage>
        <taxon>Eukaryota</taxon>
        <taxon>Viridiplantae</taxon>
        <taxon>Streptophyta</taxon>
        <taxon>Embryophyta</taxon>
        <taxon>Tracheophyta</taxon>
        <taxon>Spermatophyta</taxon>
        <taxon>Magnoliopsida</taxon>
        <taxon>eudicotyledons</taxon>
        <taxon>Gunneridae</taxon>
        <taxon>Pentapetalae</taxon>
        <taxon>rosids</taxon>
        <taxon>fabids</taxon>
        <taxon>Fabales</taxon>
        <taxon>Fabaceae</taxon>
        <taxon>Caesalpinioideae</taxon>
        <taxon>mimosoid clade</taxon>
        <taxon>Acacieae</taxon>
        <taxon>Acacia</taxon>
    </lineage>
</organism>
<protein>
    <submittedName>
        <fullName evidence="1">Uncharacterized protein</fullName>
    </submittedName>
</protein>
<keyword evidence="2" id="KW-1185">Reference proteome</keyword>
<gene>
    <name evidence="1" type="ORF">QN277_027843</name>
</gene>
<dbReference type="Proteomes" id="UP001293593">
    <property type="component" value="Unassembled WGS sequence"/>
</dbReference>
<dbReference type="AlphaFoldDB" id="A0AAE1J483"/>
<name>A0AAE1J483_9FABA</name>
<accession>A0AAE1J483</accession>
<sequence>MPPAKSSFSCCGDRDGGEMFGRRLEFWRAPVYYATDAIAGVPVTSEYKGYKLETVDMVVGEKRNMRTEKKPLMIDLNIPPPLF</sequence>
<reference evidence="1" key="1">
    <citation type="submission" date="2023-10" db="EMBL/GenBank/DDBJ databases">
        <title>Chromosome-level genome of the transformable northern wattle, Acacia crassicarpa.</title>
        <authorList>
            <person name="Massaro I."/>
            <person name="Sinha N.R."/>
            <person name="Poethig S."/>
            <person name="Leichty A.R."/>
        </authorList>
    </citation>
    <scope>NUCLEOTIDE SEQUENCE</scope>
    <source>
        <strain evidence="1">Acra3RX</strain>
        <tissue evidence="1">Leaf</tissue>
    </source>
</reference>
<evidence type="ECO:0000313" key="1">
    <source>
        <dbReference type="EMBL" id="KAK4262261.1"/>
    </source>
</evidence>
<dbReference type="EMBL" id="JAWXYG010000009">
    <property type="protein sequence ID" value="KAK4262261.1"/>
    <property type="molecule type" value="Genomic_DNA"/>
</dbReference>